<gene>
    <name evidence="1" type="ORF">EAG_11008</name>
</gene>
<name>E2AJ74_CAMFO</name>
<keyword evidence="2" id="KW-1185">Reference proteome</keyword>
<dbReference type="InParanoid" id="E2AJ74"/>
<evidence type="ECO:0000313" key="1">
    <source>
        <dbReference type="EMBL" id="EFN66514.1"/>
    </source>
</evidence>
<dbReference type="EMBL" id="GL439967">
    <property type="protein sequence ID" value="EFN66514.1"/>
    <property type="molecule type" value="Genomic_DNA"/>
</dbReference>
<evidence type="ECO:0000313" key="2">
    <source>
        <dbReference type="Proteomes" id="UP000000311"/>
    </source>
</evidence>
<accession>E2AJ74</accession>
<dbReference type="AlphaFoldDB" id="E2AJ74"/>
<proteinExistence type="predicted"/>
<protein>
    <submittedName>
        <fullName evidence="1">Uncharacterized protein</fullName>
    </submittedName>
</protein>
<reference evidence="1 2" key="1">
    <citation type="journal article" date="2010" name="Science">
        <title>Genomic comparison of the ants Camponotus floridanus and Harpegnathos saltator.</title>
        <authorList>
            <person name="Bonasio R."/>
            <person name="Zhang G."/>
            <person name="Ye C."/>
            <person name="Mutti N.S."/>
            <person name="Fang X."/>
            <person name="Qin N."/>
            <person name="Donahue G."/>
            <person name="Yang P."/>
            <person name="Li Q."/>
            <person name="Li C."/>
            <person name="Zhang P."/>
            <person name="Huang Z."/>
            <person name="Berger S.L."/>
            <person name="Reinberg D."/>
            <person name="Wang J."/>
            <person name="Liebig J."/>
        </authorList>
    </citation>
    <scope>NUCLEOTIDE SEQUENCE [LARGE SCALE GENOMIC DNA]</scope>
    <source>
        <strain evidence="2">C129</strain>
    </source>
</reference>
<organism evidence="2">
    <name type="scientific">Camponotus floridanus</name>
    <name type="common">Florida carpenter ant</name>
    <dbReference type="NCBI Taxonomy" id="104421"/>
    <lineage>
        <taxon>Eukaryota</taxon>
        <taxon>Metazoa</taxon>
        <taxon>Ecdysozoa</taxon>
        <taxon>Arthropoda</taxon>
        <taxon>Hexapoda</taxon>
        <taxon>Insecta</taxon>
        <taxon>Pterygota</taxon>
        <taxon>Neoptera</taxon>
        <taxon>Endopterygota</taxon>
        <taxon>Hymenoptera</taxon>
        <taxon>Apocrita</taxon>
        <taxon>Aculeata</taxon>
        <taxon>Formicoidea</taxon>
        <taxon>Formicidae</taxon>
        <taxon>Formicinae</taxon>
        <taxon>Camponotus</taxon>
    </lineage>
</organism>
<sequence length="127" mass="14517">MGTFGDESLVPTGTFFIDQPAGMFSIEPPAEGVVTFRVLRTSVYRKSPGSLLRCQPSAIAVDFFKESSLSFLLLPDKRNKVNEIMRRRLSSKLRCYQLITCVGTYSRMLCSEWNQDELVEKNEFIDY</sequence>
<dbReference type="Proteomes" id="UP000000311">
    <property type="component" value="Unassembled WGS sequence"/>
</dbReference>